<proteinExistence type="predicted"/>
<accession>A0ABT2T7V3</accession>
<name>A0ABT2T7V3_9FIRM</name>
<gene>
    <name evidence="1" type="ORF">OCV51_01445</name>
</gene>
<protein>
    <recommendedName>
        <fullName evidence="3">RNA polymerase sigma-70 region 4 domain-containing protein</fullName>
    </recommendedName>
</protein>
<reference evidence="1 2" key="1">
    <citation type="journal article" date="2021" name="ISME Commun">
        <title>Automated analysis of genomic sequences facilitates high-throughput and comprehensive description of bacteria.</title>
        <authorList>
            <person name="Hitch T.C.A."/>
        </authorList>
    </citation>
    <scope>NUCLEOTIDE SEQUENCE [LARGE SCALE GENOMIC DNA]</scope>
    <source>
        <strain evidence="1 2">H2_18</strain>
    </source>
</reference>
<dbReference type="EMBL" id="JAOQJX010000002">
    <property type="protein sequence ID" value="MCU6746333.1"/>
    <property type="molecule type" value="Genomic_DNA"/>
</dbReference>
<dbReference type="SUPFAM" id="SSF88659">
    <property type="entry name" value="Sigma3 and sigma4 domains of RNA polymerase sigma factors"/>
    <property type="match status" value="1"/>
</dbReference>
<sequence length="154" mass="18484">MDSIKEKSENEKKKEYLWSYQKHIRRIHRINAEIAELRAMKMYPSMKPDDGMPHGSGGQDDLSVYAGDIDEMIRELQHERYLRIKTYQKIVRQIKRLKSRNENDILFYRYIKGLEWYEVAEVMGYSERQIFRIHGNALEHFVIPKDVSECQSEV</sequence>
<comment type="caution">
    <text evidence="1">The sequence shown here is derived from an EMBL/GenBank/DDBJ whole genome shotgun (WGS) entry which is preliminary data.</text>
</comment>
<dbReference type="Gene3D" id="1.20.140.160">
    <property type="match status" value="1"/>
</dbReference>
<keyword evidence="2" id="KW-1185">Reference proteome</keyword>
<dbReference type="Proteomes" id="UP001652394">
    <property type="component" value="Unassembled WGS sequence"/>
</dbReference>
<dbReference type="InterPro" id="IPR013324">
    <property type="entry name" value="RNA_pol_sigma_r3/r4-like"/>
</dbReference>
<evidence type="ECO:0008006" key="3">
    <source>
        <dbReference type="Google" id="ProtNLM"/>
    </source>
</evidence>
<evidence type="ECO:0000313" key="1">
    <source>
        <dbReference type="EMBL" id="MCU6746333.1"/>
    </source>
</evidence>
<organism evidence="1 2">
    <name type="scientific">Faecalicatena acetigenes</name>
    <dbReference type="NCBI Taxonomy" id="2981790"/>
    <lineage>
        <taxon>Bacteria</taxon>
        <taxon>Bacillati</taxon>
        <taxon>Bacillota</taxon>
        <taxon>Clostridia</taxon>
        <taxon>Lachnospirales</taxon>
        <taxon>Lachnospiraceae</taxon>
        <taxon>Faecalicatena</taxon>
    </lineage>
</organism>
<evidence type="ECO:0000313" key="2">
    <source>
        <dbReference type="Proteomes" id="UP001652394"/>
    </source>
</evidence>
<dbReference type="RefSeq" id="WP_117975377.1">
    <property type="nucleotide sequence ID" value="NZ_JAOQJX010000002.1"/>
</dbReference>